<organism evidence="4 5">
    <name type="scientific">Zestomonas insulae</name>
    <dbReference type="NCBI Taxonomy" id="2809017"/>
    <lineage>
        <taxon>Bacteria</taxon>
        <taxon>Pseudomonadati</taxon>
        <taxon>Pseudomonadota</taxon>
        <taxon>Gammaproteobacteria</taxon>
        <taxon>Pseudomonadales</taxon>
        <taxon>Pseudomonadaceae</taxon>
        <taxon>Zestomonas</taxon>
    </lineage>
</organism>
<dbReference type="Gene3D" id="2.130.10.10">
    <property type="entry name" value="YVTN repeat-like/Quinoprotein amine dehydrogenase"/>
    <property type="match status" value="2"/>
</dbReference>
<keyword evidence="1" id="KW-0602">Photosynthesis</keyword>
<dbReference type="PANTHER" id="PTHR47199">
    <property type="entry name" value="PHOTOSYSTEM II STABILITY/ASSEMBLY FACTOR HCF136, CHLOROPLASTIC"/>
    <property type="match status" value="1"/>
</dbReference>
<comment type="caution">
    <text evidence="4">The sequence shown here is derived from an EMBL/GenBank/DDBJ whole genome shotgun (WGS) entry which is preliminary data.</text>
</comment>
<keyword evidence="4" id="KW-0378">Hydrolase</keyword>
<sequence length="323" mass="33872">MDLAAAPSTKALLSPLNALAAAGGRTIAAGQRGHILYSDDGQTWRQAQVPVSSDLTALAFPSAQQGWAVGHEGVILHSADGGVTWNKQLDGRQIAELVSKRYGAAANADDPEAQRLQQEAESLAAQGADKPLLDVWFENEQKGFVVGAFNLILRTEDGGKTWTPWLDRIDNPRGMHLYGIRPAGGSLFIVGEQGLVLKLDAAGQRFQPVALPYEGTLFGLLGNRDMVLVYGLRGNAYRSVDGGASWSKVETHVHAGLTAGTALGDGSLVLVSQAGQILRSRDQGASFAPVKPRRVAPNFAVAPAAGGAIALAGIGGVRVENLQ</sequence>
<feature type="domain" description="Photosynthesis system II assembly factor Ycf48/Hcf136-like" evidence="3">
    <location>
        <begin position="128"/>
        <end position="283"/>
    </location>
</feature>
<evidence type="ECO:0000313" key="5">
    <source>
        <dbReference type="Proteomes" id="UP000717995"/>
    </source>
</evidence>
<feature type="domain" description="Photosynthesis system II assembly factor Ycf48/Hcf136-like" evidence="3">
    <location>
        <begin position="41"/>
        <end position="88"/>
    </location>
</feature>
<keyword evidence="2" id="KW-0604">Photosystem II</keyword>
<accession>A0ABS2IKT7</accession>
<protein>
    <submittedName>
        <fullName evidence="4">Glycosyl hydrolase</fullName>
    </submittedName>
</protein>
<evidence type="ECO:0000259" key="3">
    <source>
        <dbReference type="Pfam" id="PF14870"/>
    </source>
</evidence>
<dbReference type="InterPro" id="IPR015943">
    <property type="entry name" value="WD40/YVTN_repeat-like_dom_sf"/>
</dbReference>
<evidence type="ECO:0000256" key="1">
    <source>
        <dbReference type="ARBA" id="ARBA00022531"/>
    </source>
</evidence>
<dbReference type="PANTHER" id="PTHR47199:SF2">
    <property type="entry name" value="PHOTOSYSTEM II STABILITY_ASSEMBLY FACTOR HCF136, CHLOROPLASTIC"/>
    <property type="match status" value="1"/>
</dbReference>
<dbReference type="InterPro" id="IPR028203">
    <property type="entry name" value="PSII_CF48-like_dom"/>
</dbReference>
<dbReference type="Pfam" id="PF14870">
    <property type="entry name" value="PSII_BNR"/>
    <property type="match status" value="2"/>
</dbReference>
<gene>
    <name evidence="4" type="ORF">JQX08_19885</name>
</gene>
<name>A0ABS2IKT7_9GAMM</name>
<evidence type="ECO:0000313" key="4">
    <source>
        <dbReference type="EMBL" id="MBM7062984.1"/>
    </source>
</evidence>
<evidence type="ECO:0000256" key="2">
    <source>
        <dbReference type="ARBA" id="ARBA00023276"/>
    </source>
</evidence>
<dbReference type="Proteomes" id="UP000717995">
    <property type="component" value="Unassembled WGS sequence"/>
</dbReference>
<dbReference type="EMBL" id="JAFEUP010000006">
    <property type="protein sequence ID" value="MBM7062984.1"/>
    <property type="molecule type" value="Genomic_DNA"/>
</dbReference>
<proteinExistence type="predicted"/>
<dbReference type="GO" id="GO:0016787">
    <property type="term" value="F:hydrolase activity"/>
    <property type="evidence" value="ECO:0007669"/>
    <property type="project" value="UniProtKB-KW"/>
</dbReference>
<reference evidence="4 5" key="1">
    <citation type="submission" date="2021-02" db="EMBL/GenBank/DDBJ databases">
        <authorList>
            <person name="Lee D.-H."/>
        </authorList>
    </citation>
    <scope>NUCLEOTIDE SEQUENCE [LARGE SCALE GENOMIC DNA]</scope>
    <source>
        <strain evidence="4 5">UL073</strain>
    </source>
</reference>
<dbReference type="SUPFAM" id="SSF110296">
    <property type="entry name" value="Oligoxyloglucan reducing end-specific cellobiohydrolase"/>
    <property type="match status" value="1"/>
</dbReference>
<keyword evidence="5" id="KW-1185">Reference proteome</keyword>